<accession>A0A6C0R8W8</accession>
<evidence type="ECO:0000313" key="3">
    <source>
        <dbReference type="Proteomes" id="UP000474630"/>
    </source>
</evidence>
<dbReference type="NCBIfam" id="TIGR03519">
    <property type="entry name" value="T9SS_PorP_fam"/>
    <property type="match status" value="1"/>
</dbReference>
<sequence>MGKTIKKIAAFFILTVVVFLQGKDACAQQDPMYTQYMDNMQIINPGYAGSNNVGNVLMVARSQWVEFDGAPATRSFTYNIGAEDKNVGVGFSLMSDRIGPLKQTGFYADYSYFLRVSEKFKLGLGLKGGVSFYRANLVALETVDSDPIFSRDIYENFLPNVGVGMFLFSEDTYFGLSVPKLIENTITHEDVTVDYINKQLMHLYFIAGHRFVVSEDFQLKTNGMVRWVSGAPVSVDMTIMGGFRDKFYVGGMYRFGDAYGLLTQFKPSPRMTIGYSYDITISELSAFNSGTHEIMFSYDLDLFNRNREETANK</sequence>
<dbReference type="AlphaFoldDB" id="A0A6C0R8W8"/>
<feature type="chain" id="PRO_5025502392" evidence="1">
    <location>
        <begin position="23"/>
        <end position="313"/>
    </location>
</feature>
<proteinExistence type="predicted"/>
<dbReference type="Pfam" id="PF11751">
    <property type="entry name" value="PorP_SprF"/>
    <property type="match status" value="1"/>
</dbReference>
<keyword evidence="3" id="KW-1185">Reference proteome</keyword>
<protein>
    <submittedName>
        <fullName evidence="2">Type IX secretion system membrane protein PorP/SprF</fullName>
    </submittedName>
</protein>
<dbReference type="Proteomes" id="UP000474630">
    <property type="component" value="Chromosome"/>
</dbReference>
<dbReference type="EMBL" id="CP048409">
    <property type="protein sequence ID" value="QIA06372.1"/>
    <property type="molecule type" value="Genomic_DNA"/>
</dbReference>
<name>A0A6C0R8W8_9BACT</name>
<dbReference type="InterPro" id="IPR019861">
    <property type="entry name" value="PorP/SprF_Bacteroidetes"/>
</dbReference>
<dbReference type="RefSeq" id="WP_163344305.1">
    <property type="nucleotide sequence ID" value="NZ_CP048409.1"/>
</dbReference>
<dbReference type="KEGG" id="drc:G0Q07_00885"/>
<keyword evidence="1" id="KW-0732">Signal</keyword>
<evidence type="ECO:0000313" key="2">
    <source>
        <dbReference type="EMBL" id="QIA06372.1"/>
    </source>
</evidence>
<evidence type="ECO:0000256" key="1">
    <source>
        <dbReference type="SAM" id="SignalP"/>
    </source>
</evidence>
<reference evidence="2 3" key="1">
    <citation type="submission" date="2020-02" db="EMBL/GenBank/DDBJ databases">
        <title>Genome sequencing for Draconibacterium sp. strain M1.</title>
        <authorList>
            <person name="Park S.-J."/>
        </authorList>
    </citation>
    <scope>NUCLEOTIDE SEQUENCE [LARGE SCALE GENOMIC DNA]</scope>
    <source>
        <strain evidence="2 3">M1</strain>
    </source>
</reference>
<organism evidence="2 3">
    <name type="scientific">Draconibacterium halophilum</name>
    <dbReference type="NCBI Taxonomy" id="2706887"/>
    <lineage>
        <taxon>Bacteria</taxon>
        <taxon>Pseudomonadati</taxon>
        <taxon>Bacteroidota</taxon>
        <taxon>Bacteroidia</taxon>
        <taxon>Marinilabiliales</taxon>
        <taxon>Prolixibacteraceae</taxon>
        <taxon>Draconibacterium</taxon>
    </lineage>
</organism>
<feature type="signal peptide" evidence="1">
    <location>
        <begin position="1"/>
        <end position="22"/>
    </location>
</feature>
<gene>
    <name evidence="2" type="ORF">G0Q07_00885</name>
</gene>